<dbReference type="KEGG" id="scac:106089618"/>
<feature type="transmembrane region" description="Helical" evidence="3">
    <location>
        <begin position="772"/>
        <end position="791"/>
    </location>
</feature>
<keyword evidence="3" id="KW-1133">Transmembrane helix</keyword>
<dbReference type="InterPro" id="IPR011701">
    <property type="entry name" value="MFS"/>
</dbReference>
<organism evidence="5 6">
    <name type="scientific">Stomoxys calcitrans</name>
    <name type="common">Stable fly</name>
    <name type="synonym">Conops calcitrans</name>
    <dbReference type="NCBI Taxonomy" id="35570"/>
    <lineage>
        <taxon>Eukaryota</taxon>
        <taxon>Metazoa</taxon>
        <taxon>Ecdysozoa</taxon>
        <taxon>Arthropoda</taxon>
        <taxon>Hexapoda</taxon>
        <taxon>Insecta</taxon>
        <taxon>Pterygota</taxon>
        <taxon>Neoptera</taxon>
        <taxon>Endopterygota</taxon>
        <taxon>Diptera</taxon>
        <taxon>Brachycera</taxon>
        <taxon>Muscomorpha</taxon>
        <taxon>Muscoidea</taxon>
        <taxon>Muscidae</taxon>
        <taxon>Stomoxys</taxon>
    </lineage>
</organism>
<dbReference type="AlphaFoldDB" id="A0A1I8PA33"/>
<dbReference type="VEuPathDB" id="VectorBase:SCAU006206"/>
<feature type="region of interest" description="Disordered" evidence="2">
    <location>
        <begin position="520"/>
        <end position="544"/>
    </location>
</feature>
<keyword evidence="3" id="KW-0472">Membrane</keyword>
<feature type="transmembrane region" description="Helical" evidence="3">
    <location>
        <begin position="305"/>
        <end position="324"/>
    </location>
</feature>
<feature type="transmembrane region" description="Helical" evidence="3">
    <location>
        <begin position="862"/>
        <end position="888"/>
    </location>
</feature>
<protein>
    <recommendedName>
        <fullName evidence="4">Major facilitator superfamily (MFS) profile domain-containing protein</fullName>
    </recommendedName>
</protein>
<gene>
    <name evidence="5" type="primary">106089618</name>
</gene>
<feature type="transmembrane region" description="Helical" evidence="3">
    <location>
        <begin position="928"/>
        <end position="946"/>
    </location>
</feature>
<proteinExistence type="predicted"/>
<name>A0A1I8PA33_STOCA</name>
<feature type="transmembrane region" description="Helical" evidence="3">
    <location>
        <begin position="218"/>
        <end position="236"/>
    </location>
</feature>
<comment type="subcellular location">
    <subcellularLocation>
        <location evidence="1">Membrane</location>
        <topology evidence="1">Multi-pass membrane protein</topology>
    </subcellularLocation>
</comment>
<evidence type="ECO:0000259" key="4">
    <source>
        <dbReference type="PROSITE" id="PS50850"/>
    </source>
</evidence>
<dbReference type="Pfam" id="PF07690">
    <property type="entry name" value="MFS_1"/>
    <property type="match status" value="2"/>
</dbReference>
<feature type="transmembrane region" description="Helical" evidence="3">
    <location>
        <begin position="248"/>
        <end position="265"/>
    </location>
</feature>
<feature type="compositionally biased region" description="Polar residues" evidence="2">
    <location>
        <begin position="531"/>
        <end position="541"/>
    </location>
</feature>
<feature type="compositionally biased region" description="Low complexity" evidence="2">
    <location>
        <begin position="13"/>
        <end position="31"/>
    </location>
</feature>
<dbReference type="InterPro" id="IPR050327">
    <property type="entry name" value="Proton-linked_MCT"/>
</dbReference>
<feature type="transmembrane region" description="Helical" evidence="3">
    <location>
        <begin position="895"/>
        <end position="916"/>
    </location>
</feature>
<keyword evidence="6" id="KW-1185">Reference proteome</keyword>
<dbReference type="Gene3D" id="1.20.1250.20">
    <property type="entry name" value="MFS general substrate transporter like domains"/>
    <property type="match status" value="2"/>
</dbReference>
<evidence type="ECO:0000256" key="3">
    <source>
        <dbReference type="SAM" id="Phobius"/>
    </source>
</evidence>
<dbReference type="InterPro" id="IPR020846">
    <property type="entry name" value="MFS_dom"/>
</dbReference>
<evidence type="ECO:0000256" key="1">
    <source>
        <dbReference type="ARBA" id="ARBA00004141"/>
    </source>
</evidence>
<dbReference type="OrthoDB" id="410267at2759"/>
<feature type="compositionally biased region" description="Polar residues" evidence="2">
    <location>
        <begin position="1"/>
        <end position="12"/>
    </location>
</feature>
<dbReference type="SUPFAM" id="SSF103473">
    <property type="entry name" value="MFS general substrate transporter"/>
    <property type="match status" value="1"/>
</dbReference>
<feature type="transmembrane region" description="Helical" evidence="3">
    <location>
        <begin position="271"/>
        <end position="298"/>
    </location>
</feature>
<feature type="transmembrane region" description="Helical" evidence="3">
    <location>
        <begin position="178"/>
        <end position="198"/>
    </location>
</feature>
<dbReference type="PANTHER" id="PTHR11360:SF111">
    <property type="entry name" value="CHASKI, ISOFORM A"/>
    <property type="match status" value="1"/>
</dbReference>
<dbReference type="GO" id="GO:0016020">
    <property type="term" value="C:membrane"/>
    <property type="evidence" value="ECO:0007669"/>
    <property type="project" value="UniProtKB-SubCell"/>
</dbReference>
<dbReference type="PROSITE" id="PS50850">
    <property type="entry name" value="MFS"/>
    <property type="match status" value="1"/>
</dbReference>
<feature type="transmembrane region" description="Helical" evidence="3">
    <location>
        <begin position="838"/>
        <end position="856"/>
    </location>
</feature>
<feature type="compositionally biased region" description="Pro residues" evidence="2">
    <location>
        <begin position="32"/>
        <end position="42"/>
    </location>
</feature>
<evidence type="ECO:0000256" key="2">
    <source>
        <dbReference type="SAM" id="MobiDB-lite"/>
    </source>
</evidence>
<dbReference type="InterPro" id="IPR036259">
    <property type="entry name" value="MFS_trans_sf"/>
</dbReference>
<dbReference type="EnsemblMetazoa" id="SCAU006206-RA">
    <property type="protein sequence ID" value="SCAU006206-PA"/>
    <property type="gene ID" value="SCAU006206"/>
</dbReference>
<dbReference type="FunFam" id="1.20.1250.20:FF:000464">
    <property type="entry name" value="Monocarboxylate transporter"/>
    <property type="match status" value="1"/>
</dbReference>
<evidence type="ECO:0000313" key="5">
    <source>
        <dbReference type="EnsemblMetazoa" id="SCAU006206-PA"/>
    </source>
</evidence>
<feature type="transmembrane region" description="Helical" evidence="3">
    <location>
        <begin position="806"/>
        <end position="826"/>
    </location>
</feature>
<dbReference type="PANTHER" id="PTHR11360">
    <property type="entry name" value="MONOCARBOXYLATE TRANSPORTER"/>
    <property type="match status" value="1"/>
</dbReference>
<dbReference type="GO" id="GO:0008028">
    <property type="term" value="F:monocarboxylic acid transmembrane transporter activity"/>
    <property type="evidence" value="ECO:0007669"/>
    <property type="project" value="TreeGrafter"/>
</dbReference>
<keyword evidence="3" id="KW-0812">Transmembrane</keyword>
<feature type="domain" description="Major facilitator superfamily (MFS) profile" evidence="4">
    <location>
        <begin position="768"/>
        <end position="970"/>
    </location>
</feature>
<feature type="region of interest" description="Disordered" evidence="2">
    <location>
        <begin position="1"/>
        <end position="48"/>
    </location>
</feature>
<reference evidence="5" key="1">
    <citation type="submission" date="2020-05" db="UniProtKB">
        <authorList>
            <consortium name="EnsemblMetazoa"/>
        </authorList>
    </citation>
    <scope>IDENTIFICATION</scope>
    <source>
        <strain evidence="5">USDA</strain>
    </source>
</reference>
<feature type="region of interest" description="Disordered" evidence="2">
    <location>
        <begin position="139"/>
        <end position="171"/>
    </location>
</feature>
<dbReference type="CDD" id="cd17352">
    <property type="entry name" value="MFS_MCT_SLC16"/>
    <property type="match status" value="1"/>
</dbReference>
<sequence length="970" mass="106885">MQTHQNKMIVNSTATTNTPTPTTTTTPTTPLAAPPTMPPQAPSTPTEAPSVPTIIANKVNGSIYQPLSTPLSVRTEDTTLASAKTTPMNKSIKHDLFPEVTFCNLSTEDLTDGRNTSSRHLKSSIIIINDSAATTTTLANGNGNQCKKRKRLISDESGDSTESGLSEKKKPEMPDGGYGWVVVFASLVVSLIADGLSFSFGLINTELLSYFGESPSKTAWISSLFFSVPLLMGPIWSNLVDKYGCRKMTILGGLVSAIGFGLSSICNSVEMLMVTFGIISGLGLGIGYVTAVVSIAFWFDKKRTFATGIGASGTGIGTFLYAPLTQWLIDNYGWRGATLILAGTMLNACVCGALMRDPDWLIEENRLESRSQSVTTFSNSSVCLEEIKKLLDTGATKEYVLDTLVTKNNTEANQQIEDPLEGTMKKYRSELFLPTFLGSQDLDLELYEVKSMSRRSLRHKEGVEAPSRENLLSMSSTGNPCVSATAAVIGSPDDTMMGGIPTEVAENARRHFLASIETLSPSEKRSEPRTPMNTSLGSLRSSTDEGYLTQKYSREHNHHAVENYANSRYSLNENIFFAAKNQTASFKDLRVNGYRYNSVDILNPEVHSYFASIKDEGAALIEANLRKHNEMSARTHGGGPAVITIPENEALLGQHPNKTVGVKRPRTDSITGMRRLSKSKKPSYRSNLRRNISIRNSNFLKDMRIHRNSIHYRGAMLNTHRYRLRASSCPNIYRNSMTTIAKEDEDTWYDNLIETMKSVFDFSLFKDVKFTLFNLSTLFLFIWFIIPYLYLPEYMKKYDYDAVESARLISAIGVAQTIGMIGLGYVGDCSWMNVNICYSGCMLICGLSVVLMPLVISSYNGLLTLCIIFGFTFASSFSFTPSILVSIVDLDDFTCAYGLVLLVQGIGMIAGPPIAGAIFETTLRWDDTFYFAGVFIALSGICSYLIEFCEKKLKESDSDVSELKKINLIH</sequence>
<feature type="transmembrane region" description="Helical" evidence="3">
    <location>
        <begin position="336"/>
        <end position="355"/>
    </location>
</feature>
<accession>A0A1I8PA33</accession>
<dbReference type="Proteomes" id="UP000095300">
    <property type="component" value="Unassembled WGS sequence"/>
</dbReference>
<evidence type="ECO:0000313" key="6">
    <source>
        <dbReference type="Proteomes" id="UP000095300"/>
    </source>
</evidence>